<keyword evidence="2" id="KW-1133">Transmembrane helix</keyword>
<reference evidence="3 4" key="1">
    <citation type="journal article" date="2016" name="Mol. Biol. Evol.">
        <title>Comparative Genomics of Early-Diverging Mushroom-Forming Fungi Provides Insights into the Origins of Lignocellulose Decay Capabilities.</title>
        <authorList>
            <person name="Nagy L.G."/>
            <person name="Riley R."/>
            <person name="Tritt A."/>
            <person name="Adam C."/>
            <person name="Daum C."/>
            <person name="Floudas D."/>
            <person name="Sun H."/>
            <person name="Yadav J.S."/>
            <person name="Pangilinan J."/>
            <person name="Larsson K.H."/>
            <person name="Matsuura K."/>
            <person name="Barry K."/>
            <person name="Labutti K."/>
            <person name="Kuo R."/>
            <person name="Ohm R.A."/>
            <person name="Bhattacharya S.S."/>
            <person name="Shirouzu T."/>
            <person name="Yoshinaga Y."/>
            <person name="Martin F.M."/>
            <person name="Grigoriev I.V."/>
            <person name="Hibbett D.S."/>
        </authorList>
    </citation>
    <scope>NUCLEOTIDE SEQUENCE [LARGE SCALE GENOMIC DNA]</scope>
    <source>
        <strain evidence="3 4">HHB10207 ss-3</strain>
    </source>
</reference>
<proteinExistence type="predicted"/>
<name>A0A165Z1R4_9AGAM</name>
<evidence type="ECO:0000256" key="2">
    <source>
        <dbReference type="SAM" id="Phobius"/>
    </source>
</evidence>
<evidence type="ECO:0000313" key="3">
    <source>
        <dbReference type="EMBL" id="KZT33840.1"/>
    </source>
</evidence>
<evidence type="ECO:0000313" key="4">
    <source>
        <dbReference type="Proteomes" id="UP000076798"/>
    </source>
</evidence>
<dbReference type="Proteomes" id="UP000076798">
    <property type="component" value="Unassembled WGS sequence"/>
</dbReference>
<organism evidence="3 4">
    <name type="scientific">Sistotremastrum suecicum HHB10207 ss-3</name>
    <dbReference type="NCBI Taxonomy" id="1314776"/>
    <lineage>
        <taxon>Eukaryota</taxon>
        <taxon>Fungi</taxon>
        <taxon>Dikarya</taxon>
        <taxon>Basidiomycota</taxon>
        <taxon>Agaricomycotina</taxon>
        <taxon>Agaricomycetes</taxon>
        <taxon>Sistotremastrales</taxon>
        <taxon>Sistotremastraceae</taxon>
        <taxon>Sistotremastrum</taxon>
    </lineage>
</organism>
<feature type="transmembrane region" description="Helical" evidence="2">
    <location>
        <begin position="20"/>
        <end position="38"/>
    </location>
</feature>
<feature type="region of interest" description="Disordered" evidence="1">
    <location>
        <begin position="598"/>
        <end position="635"/>
    </location>
</feature>
<keyword evidence="2" id="KW-0812">Transmembrane</keyword>
<gene>
    <name evidence="3" type="ORF">SISSUDRAFT_377976</name>
</gene>
<dbReference type="EMBL" id="KV428215">
    <property type="protein sequence ID" value="KZT33840.1"/>
    <property type="molecule type" value="Genomic_DNA"/>
</dbReference>
<evidence type="ECO:0000256" key="1">
    <source>
        <dbReference type="SAM" id="MobiDB-lite"/>
    </source>
</evidence>
<feature type="transmembrane region" description="Helical" evidence="2">
    <location>
        <begin position="50"/>
        <end position="70"/>
    </location>
</feature>
<accession>A0A165Z1R4</accession>
<sequence>MHRMKRAEGWLRALMEVLYWFLLLSIGLFMSAILYQLWNLSNSFEERATILVATWGVGVVLVSGIAVTMVGTTYHAVRYEASVFEGVVSRAIVGDIDVGLAKSMKSGCAMIGELISKAWNKIGGVVLMARLKGCWKMIRRSLGIMGEGSRSADNSSDNSWWRRAREAVRKALEWMKICRIKVNRNSKDELMNAYLDLIADASDPILLERAAASFSYRDWVQYGDGSVDQLRKVYSRVMATDTSFRVRETVNAQISRFSAWIPQRRKEIEENRSWRADQDRKAREGYAFYMAGSKEREEAARKEEEEQFRVIQLTEFLVSQRKDIISEYFTPTWENCSDILDLFSLPFDKFVAKCLCIHDHNINLGDHRNIFFWSVNHCIQLLRADKSDDVTRIFPHVDLFSAVRSFVRANRYYPSYYDLLKLIIGDRRTEALQTLVRFLSTPRDWYATAVASVFVIAAGSSPQFPSDLDLSTIISHISRYHSWWTWRKASDTSIAYLGQCEISSMSDPAGVHHFLHQCVHMEVPHPWAADEVWRTSPDTRNAALILLHQYEPFLTSNIALPPYPILPTSDNIVSPNRRNPELDFPLLSASDGLDEAIPSLPSYAQEDPNEPTIPPVQASHPELPSTSAALSPADDHFVDMTDTKRYYLIR</sequence>
<keyword evidence="4" id="KW-1185">Reference proteome</keyword>
<keyword evidence="2" id="KW-0472">Membrane</keyword>
<dbReference type="AlphaFoldDB" id="A0A165Z1R4"/>
<protein>
    <submittedName>
        <fullName evidence="3">Uncharacterized protein</fullName>
    </submittedName>
</protein>